<protein>
    <recommendedName>
        <fullName evidence="3">Endonuclease/exonuclease/phosphatase domain-containing protein</fullName>
    </recommendedName>
</protein>
<dbReference type="Gramene" id="Kaladp0545s0005.1.v1.1">
    <property type="protein sequence ID" value="Kaladp0545s0005.1.v1.1.CDS.1"/>
    <property type="gene ID" value="Kaladp0545s0005.v1.1"/>
</dbReference>
<dbReference type="EnsemblPlants" id="Kaladp0545s0005.1.v1.1">
    <property type="protein sequence ID" value="Kaladp0545s0005.1.v1.1.CDS.1"/>
    <property type="gene ID" value="Kaladp0545s0005.v1.1"/>
</dbReference>
<dbReference type="Proteomes" id="UP000594263">
    <property type="component" value="Unplaced"/>
</dbReference>
<evidence type="ECO:0000313" key="2">
    <source>
        <dbReference type="Proteomes" id="UP000594263"/>
    </source>
</evidence>
<organism evidence="1 2">
    <name type="scientific">Kalanchoe fedtschenkoi</name>
    <name type="common">Lavender scallops</name>
    <name type="synonym">South American air plant</name>
    <dbReference type="NCBI Taxonomy" id="63787"/>
    <lineage>
        <taxon>Eukaryota</taxon>
        <taxon>Viridiplantae</taxon>
        <taxon>Streptophyta</taxon>
        <taxon>Embryophyta</taxon>
        <taxon>Tracheophyta</taxon>
        <taxon>Spermatophyta</taxon>
        <taxon>Magnoliopsida</taxon>
        <taxon>eudicotyledons</taxon>
        <taxon>Gunneridae</taxon>
        <taxon>Pentapetalae</taxon>
        <taxon>Saxifragales</taxon>
        <taxon>Crassulaceae</taxon>
        <taxon>Kalanchoe</taxon>
    </lineage>
</organism>
<dbReference type="PANTHER" id="PTHR33710:SF79">
    <property type="entry name" value="OS06G0205337 PROTEIN"/>
    <property type="match status" value="1"/>
</dbReference>
<dbReference type="AlphaFoldDB" id="A0A7N0VCU1"/>
<name>A0A7N0VCU1_KALFE</name>
<dbReference type="Gene3D" id="3.60.10.10">
    <property type="entry name" value="Endonuclease/exonuclease/phosphatase"/>
    <property type="match status" value="1"/>
</dbReference>
<accession>A0A7N0VCU1</accession>
<dbReference type="PANTHER" id="PTHR33710">
    <property type="entry name" value="BNAC02G09200D PROTEIN"/>
    <property type="match status" value="1"/>
</dbReference>
<sequence length="280" mass="32697">MAKQEGVEKFIHINNLVCCVILENKLIVDKMVRVRQNFLPSSWQYIDNFDYHTNGRILVCWNPVIIAIQIISANDQMIHMRVTSGSFSFLLSAIYRWHNGKDRKPLWNSLMNSHHQCTEHWLIGGDFNCLAHPNDKINGQRVLLKDTEYFLEQTDYFDHAYTGLHYTWTDRHTQDLIFCKLDSILVNSLRINAFPDSRFEFLSSTILDHSPGIINTSVKTDDPGKNFKMGTFWFAMTEFHDLLLNQWRLSVVLSLSLVANKLKSLKLTIKKKFVSHCWND</sequence>
<proteinExistence type="predicted"/>
<keyword evidence="2" id="KW-1185">Reference proteome</keyword>
<reference evidence="1" key="1">
    <citation type="submission" date="2021-01" db="UniProtKB">
        <authorList>
            <consortium name="EnsemblPlants"/>
        </authorList>
    </citation>
    <scope>IDENTIFICATION</scope>
</reference>
<dbReference type="SUPFAM" id="SSF56219">
    <property type="entry name" value="DNase I-like"/>
    <property type="match status" value="1"/>
</dbReference>
<evidence type="ECO:0008006" key="3">
    <source>
        <dbReference type="Google" id="ProtNLM"/>
    </source>
</evidence>
<evidence type="ECO:0000313" key="1">
    <source>
        <dbReference type="EnsemblPlants" id="Kaladp0545s0005.1.v1.1.CDS.1"/>
    </source>
</evidence>
<dbReference type="OMA" id="PHALATY"/>
<dbReference type="InterPro" id="IPR036691">
    <property type="entry name" value="Endo/exonu/phosph_ase_sf"/>
</dbReference>